<evidence type="ECO:0000313" key="11">
    <source>
        <dbReference type="EMBL" id="NBN87742.1"/>
    </source>
</evidence>
<feature type="binding site" evidence="5 8">
    <location>
        <begin position="75"/>
        <end position="82"/>
    </location>
    <ligand>
        <name>substrate</name>
    </ligand>
</feature>
<keyword evidence="2 5" id="KW-0808">Transferase</keyword>
<dbReference type="PROSITE" id="PS51733">
    <property type="entry name" value="BPL_LPL_CATALYTIC"/>
    <property type="match status" value="1"/>
</dbReference>
<feature type="binding site" evidence="5 8">
    <location>
        <begin position="146"/>
        <end position="148"/>
    </location>
    <ligand>
        <name>substrate</name>
    </ligand>
</feature>
<dbReference type="UniPathway" id="UPA00538">
    <property type="reaction ID" value="UER00592"/>
</dbReference>
<keyword evidence="5" id="KW-0963">Cytoplasm</keyword>
<evidence type="ECO:0000256" key="7">
    <source>
        <dbReference type="PIRSR" id="PIRSR016262-1"/>
    </source>
</evidence>
<feature type="active site" description="Acyl-thioester intermediate" evidence="5 7">
    <location>
        <position position="177"/>
    </location>
</feature>
<dbReference type="Proteomes" id="UP000713222">
    <property type="component" value="Unassembled WGS sequence"/>
</dbReference>
<proteinExistence type="inferred from homology"/>
<dbReference type="NCBIfam" id="NF010921">
    <property type="entry name" value="PRK14341.1"/>
    <property type="match status" value="1"/>
</dbReference>
<comment type="catalytic activity">
    <reaction evidence="5 6">
        <text>octanoyl-[ACP] + L-lysyl-[protein] = N(6)-octanoyl-L-lysyl-[protein] + holo-[ACP] + H(+)</text>
        <dbReference type="Rhea" id="RHEA:17665"/>
        <dbReference type="Rhea" id="RHEA-COMP:9636"/>
        <dbReference type="Rhea" id="RHEA-COMP:9685"/>
        <dbReference type="Rhea" id="RHEA-COMP:9752"/>
        <dbReference type="Rhea" id="RHEA-COMP:9928"/>
        <dbReference type="ChEBI" id="CHEBI:15378"/>
        <dbReference type="ChEBI" id="CHEBI:29969"/>
        <dbReference type="ChEBI" id="CHEBI:64479"/>
        <dbReference type="ChEBI" id="CHEBI:78463"/>
        <dbReference type="ChEBI" id="CHEBI:78809"/>
        <dbReference type="EC" id="2.3.1.181"/>
    </reaction>
</comment>
<dbReference type="EMBL" id="RGMI01000001">
    <property type="protein sequence ID" value="NCU50183.1"/>
    <property type="molecule type" value="Genomic_DNA"/>
</dbReference>
<evidence type="ECO:0000256" key="3">
    <source>
        <dbReference type="ARBA" id="ARBA00023315"/>
    </source>
</evidence>
<dbReference type="GO" id="GO:0033819">
    <property type="term" value="F:lipoyl(octanoyl) transferase activity"/>
    <property type="evidence" value="ECO:0007669"/>
    <property type="project" value="UniProtKB-EC"/>
</dbReference>
<gene>
    <name evidence="5 13" type="primary">lipB</name>
    <name evidence="11" type="ORF">EBV32_01435</name>
    <name evidence="13" type="ORF">EBV78_00330</name>
    <name evidence="12" type="ORF">EBX29_00135</name>
</gene>
<evidence type="ECO:0000259" key="10">
    <source>
        <dbReference type="PROSITE" id="PS51733"/>
    </source>
</evidence>
<evidence type="ECO:0000256" key="5">
    <source>
        <dbReference type="HAMAP-Rule" id="MF_00013"/>
    </source>
</evidence>
<evidence type="ECO:0000313" key="14">
    <source>
        <dbReference type="Proteomes" id="UP000572953"/>
    </source>
</evidence>
<dbReference type="AlphaFoldDB" id="A0A845SD97"/>
<comment type="caution">
    <text evidence="13">The sequence shown here is derived from an EMBL/GenBank/DDBJ whole genome shotgun (WGS) entry which is preliminary data.</text>
</comment>
<dbReference type="Pfam" id="PF21948">
    <property type="entry name" value="LplA-B_cat"/>
    <property type="match status" value="1"/>
</dbReference>
<dbReference type="GO" id="GO:0009249">
    <property type="term" value="P:protein lipoylation"/>
    <property type="evidence" value="ECO:0007669"/>
    <property type="project" value="InterPro"/>
</dbReference>
<comment type="pathway">
    <text evidence="1 5 6">Protein modification; protein lipoylation via endogenous pathway; protein N(6)-(lipoyl)lysine from octanoyl-[acyl-carrier-protein]: step 1/2.</text>
</comment>
<organism evidence="13 14">
    <name type="scientific">Candidatus Fonsibacter lacus</name>
    <dbReference type="NCBI Taxonomy" id="2576439"/>
    <lineage>
        <taxon>Bacteria</taxon>
        <taxon>Pseudomonadati</taxon>
        <taxon>Pseudomonadota</taxon>
        <taxon>Alphaproteobacteria</taxon>
        <taxon>Candidatus Pelagibacterales</taxon>
        <taxon>Candidatus Pelagibacterales incertae sedis</taxon>
        <taxon>Candidatus Fonsibacter</taxon>
    </lineage>
</organism>
<evidence type="ECO:0000256" key="6">
    <source>
        <dbReference type="PIRNR" id="PIRNR016262"/>
    </source>
</evidence>
<dbReference type="Gene3D" id="3.30.930.10">
    <property type="entry name" value="Bira Bifunctional Protein, Domain 2"/>
    <property type="match status" value="1"/>
</dbReference>
<sequence length="213" mass="24561">MSIKTASFEIKISNEPIAYKKALDFLEDRVVKVHEKLEKELIWILEHDSIYTKGISASDNDLLMPNLFPVIETNRGGKFTYHGPGQKIVYFVIDLNKRKKEIKEFVRTIEKWIISILKDFNISSYADPKNIGIWVKNNNEENKIAAIGIKVKKWIAYHGFSLNVNVNKSDYRGIIPCGISDRGIINISDLRPIPNDENINNSIKENFYKLFNS</sequence>
<dbReference type="InterPro" id="IPR004143">
    <property type="entry name" value="BPL_LPL_catalytic"/>
</dbReference>
<dbReference type="CDD" id="cd16444">
    <property type="entry name" value="LipB"/>
    <property type="match status" value="1"/>
</dbReference>
<evidence type="ECO:0000313" key="12">
    <source>
        <dbReference type="EMBL" id="NCU50183.1"/>
    </source>
</evidence>
<dbReference type="Proteomes" id="UP000699985">
    <property type="component" value="Unassembled WGS sequence"/>
</dbReference>
<comment type="similarity">
    <text evidence="5 6">Belongs to the LipB family.</text>
</comment>
<evidence type="ECO:0000256" key="9">
    <source>
        <dbReference type="PIRSR" id="PIRSR016262-3"/>
    </source>
</evidence>
<evidence type="ECO:0000256" key="2">
    <source>
        <dbReference type="ARBA" id="ARBA00022679"/>
    </source>
</evidence>
<evidence type="ECO:0000256" key="8">
    <source>
        <dbReference type="PIRSR" id="PIRSR016262-2"/>
    </source>
</evidence>
<dbReference type="PIRSF" id="PIRSF016262">
    <property type="entry name" value="LPLase"/>
    <property type="match status" value="1"/>
</dbReference>
<comment type="function">
    <text evidence="4 5 6">Catalyzes the transfer of endogenously produced octanoic acid from octanoyl-acyl-carrier-protein onto the lipoyl domains of lipoate-dependent enzymes. Lipoyl-ACP can also act as a substrate although octanoyl-ACP is likely to be the physiological substrate.</text>
</comment>
<dbReference type="InterPro" id="IPR020605">
    <property type="entry name" value="Octanoyltransferase_CS"/>
</dbReference>
<evidence type="ECO:0000256" key="4">
    <source>
        <dbReference type="ARBA" id="ARBA00024732"/>
    </source>
</evidence>
<evidence type="ECO:0000256" key="1">
    <source>
        <dbReference type="ARBA" id="ARBA00004821"/>
    </source>
</evidence>
<protein>
    <recommendedName>
        <fullName evidence="5 6">Octanoyltransferase</fullName>
        <ecNumber evidence="5 6">2.3.1.181</ecNumber>
    </recommendedName>
    <alternativeName>
        <fullName evidence="5">Lipoate-protein ligase B</fullName>
    </alternativeName>
    <alternativeName>
        <fullName evidence="5">Lipoyl/octanoyl transferase</fullName>
    </alternativeName>
    <alternativeName>
        <fullName evidence="5">Octanoyl-[acyl-carrier-protein]-protein N-octanoyltransferase</fullName>
    </alternativeName>
</protein>
<name>A0A845SD97_9PROT</name>
<dbReference type="PANTHER" id="PTHR10993">
    <property type="entry name" value="OCTANOYLTRANSFERASE"/>
    <property type="match status" value="1"/>
</dbReference>
<feature type="binding site" evidence="5 8">
    <location>
        <begin position="159"/>
        <end position="161"/>
    </location>
    <ligand>
        <name>substrate</name>
    </ligand>
</feature>
<dbReference type="SUPFAM" id="SSF55681">
    <property type="entry name" value="Class II aaRS and biotin synthetases"/>
    <property type="match status" value="1"/>
</dbReference>
<feature type="domain" description="BPL/LPL catalytic" evidence="10">
    <location>
        <begin position="36"/>
        <end position="213"/>
    </location>
</feature>
<comment type="miscellaneous">
    <text evidence="5">In the reaction, the free carboxyl group of octanoic acid is attached via an amide linkage to the epsilon-amino group of a specific lysine residue of lipoyl domains of lipoate-dependent enzymes.</text>
</comment>
<dbReference type="PROSITE" id="PS01313">
    <property type="entry name" value="LIPB"/>
    <property type="match status" value="1"/>
</dbReference>
<dbReference type="GO" id="GO:0005737">
    <property type="term" value="C:cytoplasm"/>
    <property type="evidence" value="ECO:0007669"/>
    <property type="project" value="UniProtKB-SubCell"/>
</dbReference>
<dbReference type="InterPro" id="IPR000544">
    <property type="entry name" value="Octanoyltransferase"/>
</dbReference>
<dbReference type="PANTHER" id="PTHR10993:SF7">
    <property type="entry name" value="LIPOYLTRANSFERASE 2, MITOCHONDRIAL-RELATED"/>
    <property type="match status" value="1"/>
</dbReference>
<reference evidence="13 14" key="1">
    <citation type="submission" date="2018-10" db="EMBL/GenBank/DDBJ databases">
        <title>Iterative Subtractive Binning of Freshwater Chronoseries Metagenomes Recovers Nearly Complete Genomes from over Four Hundred Novel Species.</title>
        <authorList>
            <person name="Rodriguez-R L.M."/>
            <person name="Tsementzi D."/>
            <person name="Luo C."/>
            <person name="Konstantinidis K.T."/>
        </authorList>
    </citation>
    <scope>NUCLEOTIDE SEQUENCE [LARGE SCALE GENOMIC DNA]</scope>
    <source>
        <strain evidence="13">WB7_2B_003</strain>
        <strain evidence="11">WB7_6_001</strain>
        <strain evidence="12">WB8_1A_003</strain>
    </source>
</reference>
<dbReference type="InterPro" id="IPR045864">
    <property type="entry name" value="aa-tRNA-synth_II/BPL/LPL"/>
</dbReference>
<keyword evidence="3 5" id="KW-0012">Acyltransferase</keyword>
<dbReference type="NCBIfam" id="TIGR00214">
    <property type="entry name" value="lipB"/>
    <property type="match status" value="1"/>
</dbReference>
<accession>A0A845SD97</accession>
<feature type="site" description="Lowers pKa of active site Cys" evidence="5 9">
    <location>
        <position position="143"/>
    </location>
</feature>
<dbReference type="Proteomes" id="UP000572953">
    <property type="component" value="Unassembled WGS sequence"/>
</dbReference>
<dbReference type="HAMAP" id="MF_00013">
    <property type="entry name" value="LipB"/>
    <property type="match status" value="1"/>
</dbReference>
<dbReference type="EMBL" id="RGGN01000003">
    <property type="protein sequence ID" value="NCU62535.1"/>
    <property type="molecule type" value="Genomic_DNA"/>
</dbReference>
<evidence type="ECO:0000313" key="13">
    <source>
        <dbReference type="EMBL" id="NCU62535.1"/>
    </source>
</evidence>
<comment type="subcellular location">
    <subcellularLocation>
        <location evidence="5">Cytoplasm</location>
    </subcellularLocation>
</comment>
<dbReference type="EC" id="2.3.1.181" evidence="5 6"/>
<dbReference type="EMBL" id="RGET01000010">
    <property type="protein sequence ID" value="NBN87742.1"/>
    <property type="molecule type" value="Genomic_DNA"/>
</dbReference>